<protein>
    <recommendedName>
        <fullName evidence="4">Threonine/homoserine/homoserine lactone efflux protein</fullName>
    </recommendedName>
</protein>
<evidence type="ECO:0000313" key="3">
    <source>
        <dbReference type="Proteomes" id="UP000184028"/>
    </source>
</evidence>
<keyword evidence="1" id="KW-0472">Membrane</keyword>
<sequence length="236" mass="27022">MKLLDNYLPKKSPLLLGFLISLIGALPLGYINVIGLQILLEQGNWAVVSFISGIVFIEFFVLKAVSFGAKWLVQQRKLLLFIDAFTIVFFSAIAYYFFSNINSGTNFSLTQLKLAQFPFILGLLLNSLNFIQWPYWSGIYIYLFRTEKLDPKCNDNSLFIIGAMIGTLAGMLIFAHTGKYFVLETKAQFGKYLNIVFAVLFSGLALGQIVKFFWKHRKLKKYVPSFKQFNERKQTN</sequence>
<feature type="transmembrane region" description="Helical" evidence="1">
    <location>
        <begin position="118"/>
        <end position="144"/>
    </location>
</feature>
<feature type="transmembrane region" description="Helical" evidence="1">
    <location>
        <begin position="195"/>
        <end position="214"/>
    </location>
</feature>
<dbReference type="STRING" id="946677.SAMN05444484_11233"/>
<gene>
    <name evidence="2" type="ORF">SAMN05444484_11233</name>
</gene>
<keyword evidence="3" id="KW-1185">Reference proteome</keyword>
<reference evidence="3" key="1">
    <citation type="submission" date="2016-11" db="EMBL/GenBank/DDBJ databases">
        <authorList>
            <person name="Varghese N."/>
            <person name="Submissions S."/>
        </authorList>
    </citation>
    <scope>NUCLEOTIDE SEQUENCE [LARGE SCALE GENOMIC DNA]</scope>
    <source>
        <strain evidence="3">DSM 24724</strain>
    </source>
</reference>
<keyword evidence="1" id="KW-0812">Transmembrane</keyword>
<accession>A0A1M7MCW6</accession>
<feature type="transmembrane region" description="Helical" evidence="1">
    <location>
        <begin position="12"/>
        <end position="39"/>
    </location>
</feature>
<proteinExistence type="predicted"/>
<keyword evidence="1" id="KW-1133">Transmembrane helix</keyword>
<feature type="transmembrane region" description="Helical" evidence="1">
    <location>
        <begin position="45"/>
        <end position="66"/>
    </location>
</feature>
<name>A0A1M7MCW6_9FLAO</name>
<evidence type="ECO:0008006" key="4">
    <source>
        <dbReference type="Google" id="ProtNLM"/>
    </source>
</evidence>
<feature type="transmembrane region" description="Helical" evidence="1">
    <location>
        <begin position="156"/>
        <end position="175"/>
    </location>
</feature>
<dbReference type="Proteomes" id="UP000184028">
    <property type="component" value="Unassembled WGS sequence"/>
</dbReference>
<dbReference type="EMBL" id="FRBT01000012">
    <property type="protein sequence ID" value="SHM88661.1"/>
    <property type="molecule type" value="Genomic_DNA"/>
</dbReference>
<evidence type="ECO:0000256" key="1">
    <source>
        <dbReference type="SAM" id="Phobius"/>
    </source>
</evidence>
<dbReference type="RefSeq" id="WP_073075494.1">
    <property type="nucleotide sequence ID" value="NZ_FRBT01000012.1"/>
</dbReference>
<feature type="transmembrane region" description="Helical" evidence="1">
    <location>
        <begin position="78"/>
        <end position="98"/>
    </location>
</feature>
<dbReference type="AlphaFoldDB" id="A0A1M7MCW6"/>
<organism evidence="2 3">
    <name type="scientific">Flavobacterium chilense</name>
    <dbReference type="NCBI Taxonomy" id="946677"/>
    <lineage>
        <taxon>Bacteria</taxon>
        <taxon>Pseudomonadati</taxon>
        <taxon>Bacteroidota</taxon>
        <taxon>Flavobacteriia</taxon>
        <taxon>Flavobacteriales</taxon>
        <taxon>Flavobacteriaceae</taxon>
        <taxon>Flavobacterium</taxon>
    </lineage>
</organism>
<evidence type="ECO:0000313" key="2">
    <source>
        <dbReference type="EMBL" id="SHM88661.1"/>
    </source>
</evidence>